<evidence type="ECO:0000313" key="3">
    <source>
        <dbReference type="Proteomes" id="UP000000763"/>
    </source>
</evidence>
<reference evidence="3" key="2">
    <citation type="journal article" date="2008" name="Nucleic Acids Res.">
        <title>The rice annotation project database (RAP-DB): 2008 update.</title>
        <authorList>
            <consortium name="The rice annotation project (RAP)"/>
        </authorList>
    </citation>
    <scope>GENOME REANNOTATION</scope>
    <source>
        <strain evidence="3">cv. Nipponbare</strain>
    </source>
</reference>
<feature type="transmembrane region" description="Helical" evidence="1">
    <location>
        <begin position="6"/>
        <end position="25"/>
    </location>
</feature>
<feature type="transmembrane region" description="Helical" evidence="1">
    <location>
        <begin position="32"/>
        <end position="52"/>
    </location>
</feature>
<accession>Q53RC2</accession>
<keyword evidence="1" id="KW-0812">Transmembrane</keyword>
<reference evidence="3" key="1">
    <citation type="journal article" date="2005" name="Nature">
        <title>The map-based sequence of the rice genome.</title>
        <authorList>
            <consortium name="International rice genome sequencing project (IRGSP)"/>
            <person name="Matsumoto T."/>
            <person name="Wu J."/>
            <person name="Kanamori H."/>
            <person name="Katayose Y."/>
            <person name="Fujisawa M."/>
            <person name="Namiki N."/>
            <person name="Mizuno H."/>
            <person name="Yamamoto K."/>
            <person name="Antonio B.A."/>
            <person name="Baba T."/>
            <person name="Sakata K."/>
            <person name="Nagamura Y."/>
            <person name="Aoki H."/>
            <person name="Arikawa K."/>
            <person name="Arita K."/>
            <person name="Bito T."/>
            <person name="Chiden Y."/>
            <person name="Fujitsuka N."/>
            <person name="Fukunaka R."/>
            <person name="Hamada M."/>
            <person name="Harada C."/>
            <person name="Hayashi A."/>
            <person name="Hijishita S."/>
            <person name="Honda M."/>
            <person name="Hosokawa S."/>
            <person name="Ichikawa Y."/>
            <person name="Idonuma A."/>
            <person name="Iijima M."/>
            <person name="Ikeda M."/>
            <person name="Ikeno M."/>
            <person name="Ito K."/>
            <person name="Ito S."/>
            <person name="Ito T."/>
            <person name="Ito Y."/>
            <person name="Ito Y."/>
            <person name="Iwabuchi A."/>
            <person name="Kamiya K."/>
            <person name="Karasawa W."/>
            <person name="Kurita K."/>
            <person name="Katagiri S."/>
            <person name="Kikuta A."/>
            <person name="Kobayashi H."/>
            <person name="Kobayashi N."/>
            <person name="Machita K."/>
            <person name="Maehara T."/>
            <person name="Masukawa M."/>
            <person name="Mizubayashi T."/>
            <person name="Mukai Y."/>
            <person name="Nagasaki H."/>
            <person name="Nagata Y."/>
            <person name="Naito S."/>
            <person name="Nakashima M."/>
            <person name="Nakama Y."/>
            <person name="Nakamichi Y."/>
            <person name="Nakamura M."/>
            <person name="Meguro A."/>
            <person name="Negishi M."/>
            <person name="Ohta I."/>
            <person name="Ohta T."/>
            <person name="Okamoto M."/>
            <person name="Ono N."/>
            <person name="Saji S."/>
            <person name="Sakaguchi M."/>
            <person name="Sakai K."/>
            <person name="Shibata M."/>
            <person name="Shimokawa T."/>
            <person name="Song J."/>
            <person name="Takazaki Y."/>
            <person name="Terasawa K."/>
            <person name="Tsugane M."/>
            <person name="Tsuji K."/>
            <person name="Ueda S."/>
            <person name="Waki K."/>
            <person name="Yamagata H."/>
            <person name="Yamamoto M."/>
            <person name="Yamamoto S."/>
            <person name="Yamane H."/>
            <person name="Yoshiki S."/>
            <person name="Yoshihara R."/>
            <person name="Yukawa K."/>
            <person name="Zhong H."/>
            <person name="Yano M."/>
            <person name="Yuan Q."/>
            <person name="Ouyang S."/>
            <person name="Liu J."/>
            <person name="Jones K.M."/>
            <person name="Gansberger K."/>
            <person name="Moffat K."/>
            <person name="Hill J."/>
            <person name="Bera J."/>
            <person name="Fadrosh D."/>
            <person name="Jin S."/>
            <person name="Johri S."/>
            <person name="Kim M."/>
            <person name="Overton L."/>
            <person name="Reardon M."/>
            <person name="Tsitrin T."/>
            <person name="Vuong H."/>
            <person name="Weaver B."/>
            <person name="Ciecko A."/>
            <person name="Tallon L."/>
            <person name="Jackson J."/>
            <person name="Pai G."/>
            <person name="Aken S.V."/>
            <person name="Utterback T."/>
            <person name="Reidmuller S."/>
            <person name="Feldblyum T."/>
            <person name="Hsiao J."/>
            <person name="Zismann V."/>
            <person name="Iobst S."/>
            <person name="de Vazeille A.R."/>
            <person name="Buell C.R."/>
            <person name="Ying K."/>
            <person name="Li Y."/>
            <person name="Lu T."/>
            <person name="Huang Y."/>
            <person name="Zhao Q."/>
            <person name="Feng Q."/>
            <person name="Zhang L."/>
            <person name="Zhu J."/>
            <person name="Weng Q."/>
            <person name="Mu J."/>
            <person name="Lu Y."/>
            <person name="Fan D."/>
            <person name="Liu Y."/>
            <person name="Guan J."/>
            <person name="Zhang Y."/>
            <person name="Yu S."/>
            <person name="Liu X."/>
            <person name="Zhang Y."/>
            <person name="Hong G."/>
            <person name="Han B."/>
            <person name="Choisne N."/>
            <person name="Demange N."/>
            <person name="Orjeda G."/>
            <person name="Samain S."/>
            <person name="Cattolico L."/>
            <person name="Pelletier E."/>
            <person name="Couloux A."/>
            <person name="Segurens B."/>
            <person name="Wincker P."/>
            <person name="D'Hont A."/>
            <person name="Scarpelli C."/>
            <person name="Weissenbach J."/>
            <person name="Salanoubat M."/>
            <person name="Quetier F."/>
            <person name="Yu Y."/>
            <person name="Kim H.R."/>
            <person name="Rambo T."/>
            <person name="Currie J."/>
            <person name="Collura K."/>
            <person name="Luo M."/>
            <person name="Yang T."/>
            <person name="Ammiraju J.S.S."/>
            <person name="Engler F."/>
            <person name="Soderlund C."/>
            <person name="Wing R.A."/>
            <person name="Palmer L.E."/>
            <person name="de la Bastide M."/>
            <person name="Spiegel L."/>
            <person name="Nascimento L."/>
            <person name="Zutavern T."/>
            <person name="O'Shaughnessy A."/>
            <person name="Dike S."/>
            <person name="Dedhia N."/>
            <person name="Preston R."/>
            <person name="Balija V."/>
            <person name="McCombie W.R."/>
            <person name="Chow T."/>
            <person name="Chen H."/>
            <person name="Chung M."/>
            <person name="Chen C."/>
            <person name="Shaw J."/>
            <person name="Wu H."/>
            <person name="Hsiao K."/>
            <person name="Chao Y."/>
            <person name="Chu M."/>
            <person name="Cheng C."/>
            <person name="Hour A."/>
            <person name="Lee P."/>
            <person name="Lin S."/>
            <person name="Lin Y."/>
            <person name="Liou J."/>
            <person name="Liu S."/>
            <person name="Hsing Y."/>
            <person name="Raghuvanshi S."/>
            <person name="Mohanty A."/>
            <person name="Bharti A.K."/>
            <person name="Gaur A."/>
            <person name="Gupta V."/>
            <person name="Kumar D."/>
            <person name="Ravi V."/>
            <person name="Vij S."/>
            <person name="Kapur A."/>
            <person name="Khurana P."/>
            <person name="Khurana P."/>
            <person name="Khurana J.P."/>
            <person name="Tyagi A.K."/>
            <person name="Gaikwad K."/>
            <person name="Singh A."/>
            <person name="Dalal V."/>
            <person name="Srivastava S."/>
            <person name="Dixit A."/>
            <person name="Pal A.K."/>
            <person name="Ghazi I.A."/>
            <person name="Yadav M."/>
            <person name="Pandit A."/>
            <person name="Bhargava A."/>
            <person name="Sureshbabu K."/>
            <person name="Batra K."/>
            <person name="Sharma T.R."/>
            <person name="Mohapatra T."/>
            <person name="Singh N.K."/>
            <person name="Messing J."/>
            <person name="Nelson A.B."/>
            <person name="Fuks G."/>
            <person name="Kavchok S."/>
            <person name="Keizer G."/>
            <person name="Linton E."/>
            <person name="Llaca V."/>
            <person name="Song R."/>
            <person name="Tanyolac B."/>
            <person name="Young S."/>
            <person name="Ho-Il K."/>
            <person name="Hahn J.H."/>
            <person name="Sangsakoo G."/>
            <person name="Vanavichit A."/>
            <person name="de Mattos Luiz.A.T."/>
            <person name="Zimmer P.D."/>
            <person name="Malone G."/>
            <person name="Dellagostin O."/>
            <person name="de Oliveira A.C."/>
            <person name="Bevan M."/>
            <person name="Bancroft I."/>
            <person name="Minx P."/>
            <person name="Cordum H."/>
            <person name="Wilson R."/>
            <person name="Cheng Z."/>
            <person name="Jin W."/>
            <person name="Jiang J."/>
            <person name="Leong S.A."/>
            <person name="Iwama H."/>
            <person name="Gojobori T."/>
            <person name="Itoh T."/>
            <person name="Niimura Y."/>
            <person name="Fujii Y."/>
            <person name="Habara T."/>
            <person name="Sakai H."/>
            <person name="Sato Y."/>
            <person name="Wilson G."/>
            <person name="Kumar K."/>
            <person name="McCouch S."/>
            <person name="Juretic N."/>
            <person name="Hoen D."/>
            <person name="Wright S."/>
            <person name="Bruskiewich R."/>
            <person name="Bureau T."/>
            <person name="Miyao A."/>
            <person name="Hirochika H."/>
            <person name="Nishikawa T."/>
            <person name="Kadowaki K."/>
            <person name="Sugiura M."/>
            <person name="Burr B."/>
            <person name="Sasaki T."/>
        </authorList>
    </citation>
    <scope>NUCLEOTIDE SEQUENCE [LARGE SCALE GENOMIC DNA]</scope>
    <source>
        <strain evidence="3">cv. Nipponbare</strain>
    </source>
</reference>
<organism evidence="2 3">
    <name type="scientific">Oryza sativa subsp. japonica</name>
    <name type="common">Rice</name>
    <dbReference type="NCBI Taxonomy" id="39947"/>
    <lineage>
        <taxon>Eukaryota</taxon>
        <taxon>Viridiplantae</taxon>
        <taxon>Streptophyta</taxon>
        <taxon>Embryophyta</taxon>
        <taxon>Tracheophyta</taxon>
        <taxon>Spermatophyta</taxon>
        <taxon>Magnoliopsida</taxon>
        <taxon>Liliopsida</taxon>
        <taxon>Poales</taxon>
        <taxon>Poaceae</taxon>
        <taxon>BOP clade</taxon>
        <taxon>Oryzoideae</taxon>
        <taxon>Oryzeae</taxon>
        <taxon>Oryzinae</taxon>
        <taxon>Oryza</taxon>
        <taxon>Oryza sativa</taxon>
    </lineage>
</organism>
<dbReference type="EMBL" id="AC093017">
    <property type="protein sequence ID" value="AAX95649.1"/>
    <property type="molecule type" value="Genomic_DNA"/>
</dbReference>
<proteinExistence type="predicted"/>
<protein>
    <submittedName>
        <fullName evidence="2">Uncharacterized protein</fullName>
    </submittedName>
</protein>
<evidence type="ECO:0000256" key="1">
    <source>
        <dbReference type="SAM" id="Phobius"/>
    </source>
</evidence>
<dbReference type="Proteomes" id="UP000000763">
    <property type="component" value="Chromosome 3"/>
</dbReference>
<sequence>MEPLEVAITIIFDALLLVFMVKLFFAMFQMKLVVILFYLVILLFAMAFSGRAPSSFYLRYCSSFSFSFHRNWLANLKLTYVTLAMKRTVITPLRHRLMPPLSSHHTNRHGVTCDEHTTVTVVTCSQPRRCHLRASLEIQKNNDLTTKFRAARSRNGDKFCRFSDSNSARLIFPEIPAEQ</sequence>
<keyword evidence="1" id="KW-0472">Membrane</keyword>
<evidence type="ECO:0000313" key="2">
    <source>
        <dbReference type="EMBL" id="AAX95649.1"/>
    </source>
</evidence>
<keyword evidence="1" id="KW-1133">Transmembrane helix</keyword>
<dbReference type="AlphaFoldDB" id="Q53RC2"/>
<name>Q53RC2_ORYSJ</name>